<gene>
    <name evidence="3" type="ordered locus">VIT_13s0064g00910</name>
</gene>
<dbReference type="OMA" id="CRPIENV"/>
<protein>
    <submittedName>
        <fullName evidence="3">Uncharacterized protein</fullName>
    </submittedName>
</protein>
<dbReference type="STRING" id="29760.D7T306"/>
<reference evidence="4" key="1">
    <citation type="journal article" date="2007" name="Nature">
        <title>The grapevine genome sequence suggests ancestral hexaploidization in major angiosperm phyla.</title>
        <authorList>
            <consortium name="The French-Italian Public Consortium for Grapevine Genome Characterization."/>
            <person name="Jaillon O."/>
            <person name="Aury J.-M."/>
            <person name="Noel B."/>
            <person name="Policriti A."/>
            <person name="Clepet C."/>
            <person name="Casagrande A."/>
            <person name="Choisne N."/>
            <person name="Aubourg S."/>
            <person name="Vitulo N."/>
            <person name="Jubin C."/>
            <person name="Vezzi A."/>
            <person name="Legeai F."/>
            <person name="Hugueney P."/>
            <person name="Dasilva C."/>
            <person name="Horner D."/>
            <person name="Mica E."/>
            <person name="Jublot D."/>
            <person name="Poulain J."/>
            <person name="Bruyere C."/>
            <person name="Billault A."/>
            <person name="Segurens B."/>
            <person name="Gouyvenoux M."/>
            <person name="Ugarte E."/>
            <person name="Cattonaro F."/>
            <person name="Anthouard V."/>
            <person name="Vico V."/>
            <person name="Del Fabbro C."/>
            <person name="Alaux M."/>
            <person name="Di Gaspero G."/>
            <person name="Dumas V."/>
            <person name="Felice N."/>
            <person name="Paillard S."/>
            <person name="Juman I."/>
            <person name="Moroldo M."/>
            <person name="Scalabrin S."/>
            <person name="Canaguier A."/>
            <person name="Le Clainche I."/>
            <person name="Malacrida G."/>
            <person name="Durand E."/>
            <person name="Pesole G."/>
            <person name="Laucou V."/>
            <person name="Chatelet P."/>
            <person name="Merdinoglu D."/>
            <person name="Delledonne M."/>
            <person name="Pezzotti M."/>
            <person name="Lecharny A."/>
            <person name="Scarpelli C."/>
            <person name="Artiguenave F."/>
            <person name="Pe M.E."/>
            <person name="Valle G."/>
            <person name="Morgante M."/>
            <person name="Caboche M."/>
            <person name="Adam-Blondon A.-F."/>
            <person name="Weissenbach J."/>
            <person name="Quetier F."/>
            <person name="Wincker P."/>
        </authorList>
    </citation>
    <scope>NUCLEOTIDE SEQUENCE [LARGE SCALE GENOMIC DNA]</scope>
    <source>
        <strain evidence="4">cv. Pinot noir / PN40024</strain>
    </source>
</reference>
<dbReference type="PANTHER" id="PTHR34190:SF4">
    <property type="entry name" value="EXPRESSED PROTEIN"/>
    <property type="match status" value="1"/>
</dbReference>
<keyword evidence="4" id="KW-1185">Reference proteome</keyword>
<evidence type="ECO:0000313" key="4">
    <source>
        <dbReference type="Proteomes" id="UP000009183"/>
    </source>
</evidence>
<sequence>MITNLHCKNLSLRGRRFWFKFSLPFLEHRPIDVCFPGKCWKMAATEEPIICKLDRLDNILRQLEEIRGCSRSSKSSCASTPSSGALTSDGQTSSVDLSPKSLEKHQCRPIADVRTETEVKGSLMERLVQVEVRLLKLCLQVEEELEEEKRREEKARSKAHKKGLKQFVKSCVKGGIESPKAHSQAH</sequence>
<feature type="compositionally biased region" description="Polar residues" evidence="2">
    <location>
        <begin position="84"/>
        <end position="96"/>
    </location>
</feature>
<organism evidence="3 4">
    <name type="scientific">Vitis vinifera</name>
    <name type="common">Grape</name>
    <dbReference type="NCBI Taxonomy" id="29760"/>
    <lineage>
        <taxon>Eukaryota</taxon>
        <taxon>Viridiplantae</taxon>
        <taxon>Streptophyta</taxon>
        <taxon>Embryophyta</taxon>
        <taxon>Tracheophyta</taxon>
        <taxon>Spermatophyta</taxon>
        <taxon>Magnoliopsida</taxon>
        <taxon>eudicotyledons</taxon>
        <taxon>Gunneridae</taxon>
        <taxon>Pentapetalae</taxon>
        <taxon>rosids</taxon>
        <taxon>Vitales</taxon>
        <taxon>Vitaceae</taxon>
        <taxon>Viteae</taxon>
        <taxon>Vitis</taxon>
    </lineage>
</organism>
<dbReference type="PANTHER" id="PTHR34190">
    <property type="entry name" value="EXPRESSED PROTEIN"/>
    <property type="match status" value="1"/>
</dbReference>
<feature type="compositionally biased region" description="Low complexity" evidence="2">
    <location>
        <begin position="72"/>
        <end position="83"/>
    </location>
</feature>
<dbReference type="OrthoDB" id="783251at2759"/>
<dbReference type="FunCoup" id="D7T306">
    <property type="interactions" value="61"/>
</dbReference>
<evidence type="ECO:0000256" key="1">
    <source>
        <dbReference type="SAM" id="Coils"/>
    </source>
</evidence>
<dbReference type="EMBL" id="FN595509">
    <property type="protein sequence ID" value="CBI24887.3"/>
    <property type="molecule type" value="Genomic_DNA"/>
</dbReference>
<evidence type="ECO:0000256" key="2">
    <source>
        <dbReference type="SAM" id="MobiDB-lite"/>
    </source>
</evidence>
<name>D7T306_VITVI</name>
<dbReference type="Proteomes" id="UP000009183">
    <property type="component" value="Chromosome 13"/>
</dbReference>
<feature type="region of interest" description="Disordered" evidence="2">
    <location>
        <begin position="72"/>
        <end position="103"/>
    </location>
</feature>
<dbReference type="PaxDb" id="29760-VIT_13s0064g00910.t01"/>
<dbReference type="InParanoid" id="D7T306"/>
<dbReference type="AlphaFoldDB" id="D7T306"/>
<feature type="coiled-coil region" evidence="1">
    <location>
        <begin position="135"/>
        <end position="162"/>
    </location>
</feature>
<keyword evidence="1" id="KW-0175">Coiled coil</keyword>
<dbReference type="eggNOG" id="KOG2073">
    <property type="taxonomic scope" value="Eukaryota"/>
</dbReference>
<dbReference type="HOGENOM" id="CLU_125230_0_0_1"/>
<evidence type="ECO:0000313" key="3">
    <source>
        <dbReference type="EMBL" id="CBI24887.3"/>
    </source>
</evidence>
<proteinExistence type="predicted"/>
<accession>D7T306</accession>